<comment type="caution">
    <text evidence="1">The sequence shown here is derived from an EMBL/GenBank/DDBJ whole genome shotgun (WGS) entry which is preliminary data.</text>
</comment>
<sequence length="97" mass="9815">MTGGPLVQAVRSAGMTPTRALSVAKADAGDAAAIILDLSLPGAAAWLADLPEHAPPTLSFGPHVLADLLKTARAAERGPVLTRSQLADGLPAWLATL</sequence>
<evidence type="ECO:0000313" key="1">
    <source>
        <dbReference type="EMBL" id="NNJ26335.1"/>
    </source>
</evidence>
<proteinExistence type="predicted"/>
<keyword evidence="2" id="KW-1185">Reference proteome</keyword>
<protein>
    <submittedName>
        <fullName evidence="1">Uncharacterized protein</fullName>
    </submittedName>
</protein>
<dbReference type="Proteomes" id="UP000609651">
    <property type="component" value="Unassembled WGS sequence"/>
</dbReference>
<organism evidence="1 2">
    <name type="scientific">Alienimonas chondri</name>
    <dbReference type="NCBI Taxonomy" id="2681879"/>
    <lineage>
        <taxon>Bacteria</taxon>
        <taxon>Pseudomonadati</taxon>
        <taxon>Planctomycetota</taxon>
        <taxon>Planctomycetia</taxon>
        <taxon>Planctomycetales</taxon>
        <taxon>Planctomycetaceae</taxon>
        <taxon>Alienimonas</taxon>
    </lineage>
</organism>
<dbReference type="EMBL" id="WTPX01000073">
    <property type="protein sequence ID" value="NNJ26335.1"/>
    <property type="molecule type" value="Genomic_DNA"/>
</dbReference>
<evidence type="ECO:0000313" key="2">
    <source>
        <dbReference type="Proteomes" id="UP000609651"/>
    </source>
</evidence>
<name>A0ABX1VE16_9PLAN</name>
<reference evidence="1 2" key="1">
    <citation type="journal article" date="2020" name="Syst. Appl. Microbiol.">
        <title>Alienimonas chondri sp. nov., a novel planctomycete isolated from the biofilm of the red alga Chondrus crispus.</title>
        <authorList>
            <person name="Vitorino I."/>
            <person name="Albuquerque L."/>
            <person name="Wiegand S."/>
            <person name="Kallscheuer N."/>
            <person name="da Costa M.S."/>
            <person name="Lobo-da-Cunha A."/>
            <person name="Jogler C."/>
            <person name="Lage O.M."/>
        </authorList>
    </citation>
    <scope>NUCLEOTIDE SEQUENCE [LARGE SCALE GENOMIC DNA]</scope>
    <source>
        <strain evidence="1 2">LzC2</strain>
    </source>
</reference>
<gene>
    <name evidence="1" type="ORF">LzC2_24180</name>
</gene>
<accession>A0ABX1VE16</accession>